<organism evidence="2">
    <name type="scientific">viral metagenome</name>
    <dbReference type="NCBI Taxonomy" id="1070528"/>
    <lineage>
        <taxon>unclassified sequences</taxon>
        <taxon>metagenomes</taxon>
        <taxon>organismal metagenomes</taxon>
    </lineage>
</organism>
<dbReference type="GO" id="GO:0016787">
    <property type="term" value="F:hydrolase activity"/>
    <property type="evidence" value="ECO:0007669"/>
    <property type="project" value="InterPro"/>
</dbReference>
<protein>
    <recommendedName>
        <fullName evidence="1">Helicase ATP-binding domain-containing protein</fullName>
    </recommendedName>
</protein>
<dbReference type="InterPro" id="IPR001650">
    <property type="entry name" value="Helicase_C-like"/>
</dbReference>
<dbReference type="EMBL" id="MN739859">
    <property type="protein sequence ID" value="QHT74946.1"/>
    <property type="molecule type" value="Genomic_DNA"/>
</dbReference>
<dbReference type="GO" id="GO:0005524">
    <property type="term" value="F:ATP binding"/>
    <property type="evidence" value="ECO:0007669"/>
    <property type="project" value="InterPro"/>
</dbReference>
<dbReference type="InterPro" id="IPR006935">
    <property type="entry name" value="Helicase/UvrB_N"/>
</dbReference>
<evidence type="ECO:0000313" key="2">
    <source>
        <dbReference type="EMBL" id="QHT74946.1"/>
    </source>
</evidence>
<proteinExistence type="predicted"/>
<sequence>MEVDITNFLLKYPNIDQFEDDILNPYDEDFYEAVYKKKEFYDVRLEEFETIPAEPGSLMNHQKLIARFLSSNTMYDELLLLHEMGSGKTCTAIGAIEQIREEGNFKGALYFAKGDALVNNFINELIFKCTDGRYIPDDYSKLRDLQKVHRTRKAINDYYTTNTFETFAKRIKNCKNDKELSKLCEEENFNNNIIVIDEVHNLRMKTQIEENGKKTSLNVYNQFYRFLHVVKDCKILLMSGTPMKDGVDEIASVMNLILPDSKKLPTGIDFLTDFFNKKDNTYIVKKSYIDELKNAFKGRVSYLRSMRSSVEKVFQENGLESDLVHMIVYKDEMSKFQTKRYEQAYEDDGKENKGVWADSRQASLFVFPNESIGKEGFLKYIIKKPLKSVGEDKKKTKYSYSLSPDLIKEIFGKPFGPDDHDEALEKLHKYSSKYAASIKTILEAKEKGESVFVYNEFVSGSGLILFGLLLELFGFSKASGNEEEDSKKNRYATLTSQTSTDKEIGKIVNRFNKPDNMRGEIINVIIGSRKISEGFTFKNVQIVDIHTPWFNYSETSQVIARGHRLDSHKDLIDAGYDPKVSIYQRVSIPEKSKKSSIDLDMYKTSEDKDISIKGVERIMKESAWDCALSYKRNFVDGLDGKRECDYTFCDYKCDGFMSSPVDTPSELDYSTFNNKYDGPNIQMIIDRVILLFRTHFKIDLDTLTNDYFKDVSQFELISALSIMINDSTEIINKYGFPSYLKENRNIFFLVDSLISSSTEYYTEYTHLKIPNSFESIIRPLYLASLPKIIYLIKDARGIEDIRKVMIRLPNKVQEQFIESSIQKIYIDGDDPDNPEVKICNLIIEYFTNSIFNVDDKWISKHLDDPLRCFDTKVGVWEDCNDEYSDIVDKRKIDFQKYLESSPYGYYGLYNPENKLFCLRDVRNIEDLKGHQQTSGKVCSKSHNHSELVPLIVDILKLPFPTVEDIQKIKSDETIPAEGSMVKMIRECISITNMDKETLLSTIRTKKSVAKRIGNRVDEFTSEEELRRILFWCSLIKPDMCSYIHYWLKKIGYYIEDDTCGSSIKTKPK</sequence>
<dbReference type="PANTHER" id="PTHR10799">
    <property type="entry name" value="SNF2/RAD54 HELICASE FAMILY"/>
    <property type="match status" value="1"/>
</dbReference>
<dbReference type="Gene3D" id="3.40.50.300">
    <property type="entry name" value="P-loop containing nucleotide triphosphate hydrolases"/>
    <property type="match status" value="2"/>
</dbReference>
<dbReference type="AlphaFoldDB" id="A0A6C0H3X8"/>
<name>A0A6C0H3X8_9ZZZZ</name>
<dbReference type="InterPro" id="IPR014001">
    <property type="entry name" value="Helicase_ATP-bd"/>
</dbReference>
<feature type="domain" description="Helicase ATP-binding" evidence="1">
    <location>
        <begin position="69"/>
        <end position="260"/>
    </location>
</feature>
<dbReference type="Pfam" id="PF00271">
    <property type="entry name" value="Helicase_C"/>
    <property type="match status" value="1"/>
</dbReference>
<dbReference type="Pfam" id="PF04851">
    <property type="entry name" value="ResIII"/>
    <property type="match status" value="1"/>
</dbReference>
<reference evidence="2" key="1">
    <citation type="journal article" date="2020" name="Nature">
        <title>Giant virus diversity and host interactions through global metagenomics.</title>
        <authorList>
            <person name="Schulz F."/>
            <person name="Roux S."/>
            <person name="Paez-Espino D."/>
            <person name="Jungbluth S."/>
            <person name="Walsh D.A."/>
            <person name="Denef V.J."/>
            <person name="McMahon K.D."/>
            <person name="Konstantinidis K.T."/>
            <person name="Eloe-Fadrosh E.A."/>
            <person name="Kyrpides N.C."/>
            <person name="Woyke T."/>
        </authorList>
    </citation>
    <scope>NUCLEOTIDE SEQUENCE</scope>
    <source>
        <strain evidence="2">GVMAG-M-3300023179-62</strain>
    </source>
</reference>
<accession>A0A6C0H3X8</accession>
<dbReference type="SUPFAM" id="SSF52540">
    <property type="entry name" value="P-loop containing nucleoside triphosphate hydrolases"/>
    <property type="match status" value="2"/>
</dbReference>
<dbReference type="SMART" id="SM00487">
    <property type="entry name" value="DEXDc"/>
    <property type="match status" value="1"/>
</dbReference>
<dbReference type="GO" id="GO:0003677">
    <property type="term" value="F:DNA binding"/>
    <property type="evidence" value="ECO:0007669"/>
    <property type="project" value="InterPro"/>
</dbReference>
<dbReference type="InterPro" id="IPR027417">
    <property type="entry name" value="P-loop_NTPase"/>
</dbReference>
<evidence type="ECO:0000259" key="1">
    <source>
        <dbReference type="PROSITE" id="PS51192"/>
    </source>
</evidence>
<dbReference type="PROSITE" id="PS51192">
    <property type="entry name" value="HELICASE_ATP_BIND_1"/>
    <property type="match status" value="1"/>
</dbReference>